<dbReference type="NCBIfam" id="TIGR00229">
    <property type="entry name" value="sensory_box"/>
    <property type="match status" value="1"/>
</dbReference>
<dbReference type="InterPro" id="IPR035965">
    <property type="entry name" value="PAS-like_dom_sf"/>
</dbReference>
<dbReference type="SMART" id="SM00911">
    <property type="entry name" value="HWE_HK"/>
    <property type="match status" value="1"/>
</dbReference>
<keyword evidence="10" id="KW-0547">Nucleotide-binding</keyword>
<dbReference type="InterPro" id="IPR013655">
    <property type="entry name" value="PAS_fold_3"/>
</dbReference>
<dbReference type="EC" id="2.7.13.3" evidence="2"/>
<evidence type="ECO:0000256" key="1">
    <source>
        <dbReference type="ARBA" id="ARBA00000085"/>
    </source>
</evidence>
<dbReference type="SMART" id="SM00086">
    <property type="entry name" value="PAC"/>
    <property type="match status" value="1"/>
</dbReference>
<evidence type="ECO:0000256" key="4">
    <source>
        <dbReference type="ARBA" id="ARBA00022553"/>
    </source>
</evidence>
<evidence type="ECO:0000256" key="14">
    <source>
        <dbReference type="ARBA" id="ARBA00023026"/>
    </source>
</evidence>
<keyword evidence="12" id="KW-0067">ATP-binding</keyword>
<dbReference type="InterPro" id="IPR036890">
    <property type="entry name" value="HATPase_C_sf"/>
</dbReference>
<keyword evidence="4" id="KW-0597">Phosphoprotein</keyword>
<keyword evidence="9" id="KW-0677">Repeat</keyword>
<evidence type="ECO:0000259" key="16">
    <source>
        <dbReference type="PROSITE" id="PS50113"/>
    </source>
</evidence>
<feature type="domain" description="PAC" evidence="16">
    <location>
        <begin position="231"/>
        <end position="283"/>
    </location>
</feature>
<dbReference type="PANTHER" id="PTHR41523:SF8">
    <property type="entry name" value="ETHYLENE RESPONSE SENSOR PROTEIN"/>
    <property type="match status" value="1"/>
</dbReference>
<dbReference type="PANTHER" id="PTHR41523">
    <property type="entry name" value="TWO-COMPONENT SYSTEM SENSOR PROTEIN"/>
    <property type="match status" value="1"/>
</dbReference>
<sequence length="478" mass="53133">MASYGFDELEADPELARLVQFAATLCDAPSAMISLVESERQRFLVREGTETTETPRATSFCAHAMLGTEPLIVPDATQDPRFREFALVTGAAHVRFYAGAPLVSAEGAPLGALCVTDTTPRPDGLTPLQLEGLEVLAEAVIRRLFGHRRMRIADAELERSEAKFRMLADSIPDIAWSSDAEGNFDYFNRRWYEFVGSEERPEGGWDDWFHPEDRASWFDAWEQARARGEPYETEYRLKRSDGSYRWVIARGLPFKTADGIVERWFGTITDIDDGHRLSDTRELVAKELAHRIKNIFAVISGLITLRTRGHAELEAFGQEINATIRTLGRAQEFVRPLDKDGSEELSELLELLMSPYQDGAGGRVTIIGDAVPICQKVATPIALVFHEFATNATKYGALSTDKGSVSIEIEQDGEEVAIRWHERGGPRVSSPEQFGFGTRLADTAIRNQLGGKIERDWQADGLIVEITVPLARLCGAGK</sequence>
<accession>A0ABY8FYQ8</accession>
<dbReference type="SUPFAM" id="SSF55781">
    <property type="entry name" value="GAF domain-like"/>
    <property type="match status" value="1"/>
</dbReference>
<keyword evidence="13" id="KW-0157">Chromophore</keyword>
<evidence type="ECO:0000256" key="15">
    <source>
        <dbReference type="ARBA" id="ARBA00023170"/>
    </source>
</evidence>
<keyword evidence="15" id="KW-0675">Receptor</keyword>
<reference evidence="17 18" key="1">
    <citation type="submission" date="2023-03" db="EMBL/GenBank/DDBJ databases">
        <title>Altererythrobacter sp. CAU 1644 isolated from sand.</title>
        <authorList>
            <person name="Kim W."/>
        </authorList>
    </citation>
    <scope>NUCLEOTIDE SEQUENCE [LARGE SCALE GENOMIC DNA]</scope>
    <source>
        <strain evidence="17 18">CAU 1644</strain>
    </source>
</reference>
<dbReference type="Pfam" id="PF08447">
    <property type="entry name" value="PAS_3"/>
    <property type="match status" value="1"/>
</dbReference>
<evidence type="ECO:0000256" key="2">
    <source>
        <dbReference type="ARBA" id="ARBA00012438"/>
    </source>
</evidence>
<dbReference type="InterPro" id="IPR011102">
    <property type="entry name" value="Sig_transdc_His_kinase_HWE"/>
</dbReference>
<dbReference type="EMBL" id="CP121106">
    <property type="protein sequence ID" value="WFL78426.1"/>
    <property type="molecule type" value="Genomic_DNA"/>
</dbReference>
<evidence type="ECO:0000256" key="11">
    <source>
        <dbReference type="ARBA" id="ARBA00022777"/>
    </source>
</evidence>
<dbReference type="InterPro" id="IPR029016">
    <property type="entry name" value="GAF-like_dom_sf"/>
</dbReference>
<dbReference type="InterPro" id="IPR003018">
    <property type="entry name" value="GAF"/>
</dbReference>
<dbReference type="SMART" id="SM00091">
    <property type="entry name" value="PAS"/>
    <property type="match status" value="1"/>
</dbReference>
<proteinExistence type="predicted"/>
<evidence type="ECO:0000313" key="18">
    <source>
        <dbReference type="Proteomes" id="UP001215827"/>
    </source>
</evidence>
<keyword evidence="3" id="KW-0600">Photoreceptor protein</keyword>
<name>A0ABY8FYQ8_9SPHN</name>
<keyword evidence="5" id="KW-0716">Sensory transduction</keyword>
<dbReference type="Pfam" id="PF01590">
    <property type="entry name" value="GAF"/>
    <property type="match status" value="1"/>
</dbReference>
<dbReference type="InterPro" id="IPR001610">
    <property type="entry name" value="PAC"/>
</dbReference>
<evidence type="ECO:0000256" key="10">
    <source>
        <dbReference type="ARBA" id="ARBA00022741"/>
    </source>
</evidence>
<keyword evidence="18" id="KW-1185">Reference proteome</keyword>
<dbReference type="RefSeq" id="WP_278017116.1">
    <property type="nucleotide sequence ID" value="NZ_CP121106.1"/>
</dbReference>
<protein>
    <recommendedName>
        <fullName evidence="2">histidine kinase</fullName>
        <ecNumber evidence="2">2.7.13.3</ecNumber>
    </recommendedName>
</protein>
<evidence type="ECO:0000256" key="13">
    <source>
        <dbReference type="ARBA" id="ARBA00022991"/>
    </source>
</evidence>
<keyword evidence="11" id="KW-0418">Kinase</keyword>
<evidence type="ECO:0000313" key="17">
    <source>
        <dbReference type="EMBL" id="WFL78426.1"/>
    </source>
</evidence>
<dbReference type="InterPro" id="IPR000700">
    <property type="entry name" value="PAS-assoc_C"/>
</dbReference>
<evidence type="ECO:0000256" key="7">
    <source>
        <dbReference type="ARBA" id="ARBA00022643"/>
    </source>
</evidence>
<dbReference type="PROSITE" id="PS50113">
    <property type="entry name" value="PAC"/>
    <property type="match status" value="1"/>
</dbReference>
<keyword evidence="7" id="KW-0288">FMN</keyword>
<evidence type="ECO:0000256" key="9">
    <source>
        <dbReference type="ARBA" id="ARBA00022737"/>
    </source>
</evidence>
<keyword evidence="14" id="KW-0843">Virulence</keyword>
<dbReference type="CDD" id="cd00130">
    <property type="entry name" value="PAS"/>
    <property type="match status" value="1"/>
</dbReference>
<dbReference type="InterPro" id="IPR000014">
    <property type="entry name" value="PAS"/>
</dbReference>
<organism evidence="17 18">
    <name type="scientific">Altererythrobacter arenosus</name>
    <dbReference type="NCBI Taxonomy" id="3032592"/>
    <lineage>
        <taxon>Bacteria</taxon>
        <taxon>Pseudomonadati</taxon>
        <taxon>Pseudomonadota</taxon>
        <taxon>Alphaproteobacteria</taxon>
        <taxon>Sphingomonadales</taxon>
        <taxon>Erythrobacteraceae</taxon>
        <taxon>Altererythrobacter</taxon>
    </lineage>
</organism>
<dbReference type="Pfam" id="PF07536">
    <property type="entry name" value="HWE_HK"/>
    <property type="match status" value="1"/>
</dbReference>
<evidence type="ECO:0000256" key="12">
    <source>
        <dbReference type="ARBA" id="ARBA00022840"/>
    </source>
</evidence>
<gene>
    <name evidence="17" type="ORF">P7228_05000</name>
</gene>
<evidence type="ECO:0000256" key="8">
    <source>
        <dbReference type="ARBA" id="ARBA00022679"/>
    </source>
</evidence>
<dbReference type="SUPFAM" id="SSF55785">
    <property type="entry name" value="PYP-like sensor domain (PAS domain)"/>
    <property type="match status" value="1"/>
</dbReference>
<keyword evidence="8" id="KW-0808">Transferase</keyword>
<dbReference type="SUPFAM" id="SSF55874">
    <property type="entry name" value="ATPase domain of HSP90 chaperone/DNA topoisomerase II/histidine kinase"/>
    <property type="match status" value="1"/>
</dbReference>
<evidence type="ECO:0000256" key="5">
    <source>
        <dbReference type="ARBA" id="ARBA00022606"/>
    </source>
</evidence>
<dbReference type="Gene3D" id="3.30.565.10">
    <property type="entry name" value="Histidine kinase-like ATPase, C-terminal domain"/>
    <property type="match status" value="1"/>
</dbReference>
<keyword evidence="6" id="KW-0285">Flavoprotein</keyword>
<dbReference type="Proteomes" id="UP001215827">
    <property type="component" value="Chromosome"/>
</dbReference>
<dbReference type="Gene3D" id="3.30.450.20">
    <property type="entry name" value="PAS domain"/>
    <property type="match status" value="1"/>
</dbReference>
<dbReference type="Gene3D" id="3.30.450.40">
    <property type="match status" value="1"/>
</dbReference>
<comment type="catalytic activity">
    <reaction evidence="1">
        <text>ATP + protein L-histidine = ADP + protein N-phospho-L-histidine.</text>
        <dbReference type="EC" id="2.7.13.3"/>
    </reaction>
</comment>
<evidence type="ECO:0000256" key="3">
    <source>
        <dbReference type="ARBA" id="ARBA00022543"/>
    </source>
</evidence>
<evidence type="ECO:0000256" key="6">
    <source>
        <dbReference type="ARBA" id="ARBA00022630"/>
    </source>
</evidence>